<dbReference type="Pfam" id="PF04230">
    <property type="entry name" value="PS_pyruv_trans"/>
    <property type="match status" value="1"/>
</dbReference>
<dbReference type="AlphaFoldDB" id="A0A5M5LYV7"/>
<evidence type="ECO:0000259" key="1">
    <source>
        <dbReference type="Pfam" id="PF04230"/>
    </source>
</evidence>
<reference evidence="2 3" key="1">
    <citation type="journal article" date="2019" name="Nat. Med.">
        <title>A library of human gut bacterial isolates paired with longitudinal multiomics data enables mechanistic microbiome research.</title>
        <authorList>
            <person name="Poyet M."/>
            <person name="Groussin M."/>
            <person name="Gibbons S.M."/>
            <person name="Avila-Pacheco J."/>
            <person name="Jiang X."/>
            <person name="Kearney S.M."/>
            <person name="Perrotta A.R."/>
            <person name="Berdy B."/>
            <person name="Zhao S."/>
            <person name="Lieberman T.D."/>
            <person name="Swanson P.K."/>
            <person name="Smith M."/>
            <person name="Roesemann S."/>
            <person name="Alexander J.E."/>
            <person name="Rich S.A."/>
            <person name="Livny J."/>
            <person name="Vlamakis H."/>
            <person name="Clish C."/>
            <person name="Bullock K."/>
            <person name="Deik A."/>
            <person name="Scott J."/>
            <person name="Pierce K.A."/>
            <person name="Xavier R.J."/>
            <person name="Alm E.J."/>
        </authorList>
    </citation>
    <scope>NUCLEOTIDE SEQUENCE [LARGE SCALE GENOMIC DNA]</scope>
    <source>
        <strain evidence="2 3">BIOML-A41</strain>
    </source>
</reference>
<gene>
    <name evidence="2" type="ORF">F3B85_21955</name>
</gene>
<dbReference type="InterPro" id="IPR007345">
    <property type="entry name" value="Polysacch_pyruvyl_Trfase"/>
</dbReference>
<evidence type="ECO:0000313" key="2">
    <source>
        <dbReference type="EMBL" id="KAA4529389.1"/>
    </source>
</evidence>
<proteinExistence type="predicted"/>
<feature type="domain" description="Polysaccharide pyruvyl transferase" evidence="1">
    <location>
        <begin position="77"/>
        <end position="229"/>
    </location>
</feature>
<name>A0A5M5LYV7_BACOV</name>
<dbReference type="Proteomes" id="UP000478493">
    <property type="component" value="Unassembled WGS sequence"/>
</dbReference>
<keyword evidence="2" id="KW-0808">Transferase</keyword>
<accession>A0A5M5LYV7</accession>
<evidence type="ECO:0000313" key="3">
    <source>
        <dbReference type="Proteomes" id="UP000478493"/>
    </source>
</evidence>
<dbReference type="EMBL" id="VWGP01000021">
    <property type="protein sequence ID" value="KAA4529389.1"/>
    <property type="molecule type" value="Genomic_DNA"/>
</dbReference>
<sequence>MQKYNYSFFNRIITKLKTLWIDLFHNPILVNACLFYSYGRLVHRNWGDDINYFFIECIFRRKISYLYNSSLSMRRNSINYLMIGSTIDQLCNSQTIIWGAGVIDGNSELPAKPLKVLAVRGPLTRQYLLNNGVDVAPVYGDPALLLQYWYRPNVIKKYRLGIIPHFDDFDHPALVGFKNDPKVLMIKMEGYKNWLEVLDQICSCEYIASSSLHGLIMSEAYDIPNLWIELSGKLMGGHFKFHDFFLSMDQDRPQPYVVKEGMSLNEIMAALSSYKKGSIDLNPLINSAPFNIYLKNN</sequence>
<organism evidence="2 3">
    <name type="scientific">Bacteroides ovatus</name>
    <dbReference type="NCBI Taxonomy" id="28116"/>
    <lineage>
        <taxon>Bacteria</taxon>
        <taxon>Pseudomonadati</taxon>
        <taxon>Bacteroidota</taxon>
        <taxon>Bacteroidia</taxon>
        <taxon>Bacteroidales</taxon>
        <taxon>Bacteroidaceae</taxon>
        <taxon>Bacteroides</taxon>
    </lineage>
</organism>
<dbReference type="GO" id="GO:0016740">
    <property type="term" value="F:transferase activity"/>
    <property type="evidence" value="ECO:0007669"/>
    <property type="project" value="UniProtKB-KW"/>
</dbReference>
<protein>
    <submittedName>
        <fullName evidence="2">Polysaccharide pyruvyl transferase family protein</fullName>
    </submittedName>
</protein>
<comment type="caution">
    <text evidence="2">The sequence shown here is derived from an EMBL/GenBank/DDBJ whole genome shotgun (WGS) entry which is preliminary data.</text>
</comment>
<dbReference type="RefSeq" id="WP_049703019.1">
    <property type="nucleotide sequence ID" value="NZ_CAKJZH010000002.1"/>
</dbReference>